<dbReference type="CDD" id="cd07305">
    <property type="entry name" value="Porin3_Tom40"/>
    <property type="match status" value="1"/>
</dbReference>
<evidence type="ECO:0000256" key="9">
    <source>
        <dbReference type="ARBA" id="ARBA00023136"/>
    </source>
</evidence>
<keyword evidence="4" id="KW-1134">Transmembrane beta strand</keyword>
<dbReference type="InterPro" id="IPR037930">
    <property type="entry name" value="Tom40"/>
</dbReference>
<accession>A0A7S2S232</accession>
<feature type="compositionally biased region" description="Polar residues" evidence="10">
    <location>
        <begin position="1"/>
        <end position="16"/>
    </location>
</feature>
<dbReference type="GO" id="GO:0008320">
    <property type="term" value="F:protein transmembrane transporter activity"/>
    <property type="evidence" value="ECO:0007669"/>
    <property type="project" value="InterPro"/>
</dbReference>
<reference evidence="11" key="1">
    <citation type="submission" date="2021-01" db="EMBL/GenBank/DDBJ databases">
        <authorList>
            <person name="Corre E."/>
            <person name="Pelletier E."/>
            <person name="Niang G."/>
            <person name="Scheremetjew M."/>
            <person name="Finn R."/>
            <person name="Kale V."/>
            <person name="Holt S."/>
            <person name="Cochrane G."/>
            <person name="Meng A."/>
            <person name="Brown T."/>
            <person name="Cohen L."/>
        </authorList>
    </citation>
    <scope>NUCLEOTIDE SEQUENCE</scope>
    <source>
        <strain evidence="11">CCMP1452</strain>
    </source>
</reference>
<comment type="subcellular location">
    <subcellularLocation>
        <location evidence="1">Mitochondrion outer membrane</location>
        <topology evidence="1">Multi-pass membrane protein</topology>
    </subcellularLocation>
</comment>
<sequence length="382" mass="41154">MTGSFLRSVLSQTSSGDAKGRDMDKKMSVNNEKSVMSELWNSMSKIGLMNNSNVVKCDAAPLPPSLPPPPGGSVEENDIAKAAAAVSPIGSPGPYEQATMDSKRLVSLDTADGARFDISKQLSPYMLVAHSFWLGTSMLPEGRNKTYTFVTQVATEDGKMLMARFDPEKRSLDGRLHYFPLGTRVQLSISPEGTNDQMLAELDLGSDQTTWAGNFKYGSMGGGIALGANYYQAITSRLAMGGEGMYLSANKSLMSNYTARYHFTPHDDPSNTDSSTIVGQWNPSQQMLSLNYKRTVTPGRVHVGAELQCNPLAPDQSQMALGAEFNLTRSKFNFCVGGDGRIQTVLEAKLGMAPGSPTLNFSANIHHATSDMKFGYGLNIGG</sequence>
<evidence type="ECO:0000256" key="2">
    <source>
        <dbReference type="ARBA" id="ARBA00010510"/>
    </source>
</evidence>
<evidence type="ECO:0000256" key="10">
    <source>
        <dbReference type="SAM" id="MobiDB-lite"/>
    </source>
</evidence>
<evidence type="ECO:0000256" key="5">
    <source>
        <dbReference type="ARBA" id="ARBA00022692"/>
    </source>
</evidence>
<dbReference type="GO" id="GO:0005741">
    <property type="term" value="C:mitochondrial outer membrane"/>
    <property type="evidence" value="ECO:0007669"/>
    <property type="project" value="UniProtKB-SubCell"/>
</dbReference>
<evidence type="ECO:0000256" key="1">
    <source>
        <dbReference type="ARBA" id="ARBA00004374"/>
    </source>
</evidence>
<dbReference type="InterPro" id="IPR027246">
    <property type="entry name" value="Porin_Euk/Tom40"/>
</dbReference>
<keyword evidence="8" id="KW-0496">Mitochondrion</keyword>
<gene>
    <name evidence="11" type="ORF">EANT1437_LOCUS11364</name>
</gene>
<evidence type="ECO:0000313" key="11">
    <source>
        <dbReference type="EMBL" id="CAD9687205.1"/>
    </source>
</evidence>
<protein>
    <recommendedName>
        <fullName evidence="12">Mitochondrial import receptor subunit TOM40 homolog</fullName>
    </recommendedName>
</protein>
<keyword evidence="6" id="KW-1000">Mitochondrion outer membrane</keyword>
<comment type="similarity">
    <text evidence="2">Belongs to the Tom40 family.</text>
</comment>
<keyword evidence="7" id="KW-0653">Protein transport</keyword>
<feature type="region of interest" description="Disordered" evidence="10">
    <location>
        <begin position="1"/>
        <end position="28"/>
    </location>
</feature>
<evidence type="ECO:0000256" key="3">
    <source>
        <dbReference type="ARBA" id="ARBA00022448"/>
    </source>
</evidence>
<proteinExistence type="inferred from homology"/>
<evidence type="ECO:0000256" key="4">
    <source>
        <dbReference type="ARBA" id="ARBA00022452"/>
    </source>
</evidence>
<keyword evidence="3" id="KW-0813">Transport</keyword>
<organism evidence="11">
    <name type="scientific">Eucampia antarctica</name>
    <dbReference type="NCBI Taxonomy" id="49252"/>
    <lineage>
        <taxon>Eukaryota</taxon>
        <taxon>Sar</taxon>
        <taxon>Stramenopiles</taxon>
        <taxon>Ochrophyta</taxon>
        <taxon>Bacillariophyta</taxon>
        <taxon>Mediophyceae</taxon>
        <taxon>Biddulphiophycidae</taxon>
        <taxon>Hemiaulales</taxon>
        <taxon>Hemiaulaceae</taxon>
        <taxon>Eucampia</taxon>
    </lineage>
</organism>
<dbReference type="InterPro" id="IPR023614">
    <property type="entry name" value="Porin_dom_sf"/>
</dbReference>
<dbReference type="GO" id="GO:0030150">
    <property type="term" value="P:protein import into mitochondrial matrix"/>
    <property type="evidence" value="ECO:0007669"/>
    <property type="project" value="InterPro"/>
</dbReference>
<name>A0A7S2S232_9STRA</name>
<evidence type="ECO:0008006" key="12">
    <source>
        <dbReference type="Google" id="ProtNLM"/>
    </source>
</evidence>
<dbReference type="AlphaFoldDB" id="A0A7S2S232"/>
<dbReference type="Gene3D" id="2.40.160.10">
    <property type="entry name" value="Porin"/>
    <property type="match status" value="1"/>
</dbReference>
<dbReference type="EMBL" id="HBHI01022112">
    <property type="protein sequence ID" value="CAD9687205.1"/>
    <property type="molecule type" value="Transcribed_RNA"/>
</dbReference>
<keyword evidence="9" id="KW-0472">Membrane</keyword>
<dbReference type="PANTHER" id="PTHR10802">
    <property type="entry name" value="MITOCHONDRIAL IMPORT RECEPTOR SUBUNIT TOM40"/>
    <property type="match status" value="1"/>
</dbReference>
<evidence type="ECO:0000256" key="8">
    <source>
        <dbReference type="ARBA" id="ARBA00023128"/>
    </source>
</evidence>
<evidence type="ECO:0000256" key="6">
    <source>
        <dbReference type="ARBA" id="ARBA00022787"/>
    </source>
</evidence>
<evidence type="ECO:0000256" key="7">
    <source>
        <dbReference type="ARBA" id="ARBA00022927"/>
    </source>
</evidence>
<dbReference type="Pfam" id="PF01459">
    <property type="entry name" value="Porin_3"/>
    <property type="match status" value="1"/>
</dbReference>
<keyword evidence="5" id="KW-0812">Transmembrane</keyword>
<feature type="compositionally biased region" description="Basic and acidic residues" evidence="10">
    <location>
        <begin position="18"/>
        <end position="27"/>
    </location>
</feature>